<dbReference type="Proteomes" id="UP000634919">
    <property type="component" value="Unassembled WGS sequence"/>
</dbReference>
<sequence>MQIKEGLYVADAKNVDIALPGRFIGRRGYAKVVPGTNMHSLWVSGTGRALVVSAGQLCALDVRSKQLQPLDFAVPHSATLAYADMPDGDIAVTDGRTMARIKPDNSVAAMIAPAPSPAPVATADAGNFSYLYCFAYVDALGVVGLCTQPQSLVGGTVQFDVPVPPAGLRTQIYVSHPNGEVMYLDAQSSGGVHHVDESRLGGECLSLHKQALMPGNALGLHGGRLYAVRGHAIYYSQPYHFGVMAPSNFIAFASPVTVFAPMPGGCFVVADKTYWLQGADPATADLLVVNEHVGIARSLARLPDGRAVWGSSQGIVVGNGAGEVASLTDAVVPAQRVLPGTTGATLRVERNGVDQIISKRQHPGYGRAGVTMEAE</sequence>
<dbReference type="SUPFAM" id="SSF69322">
    <property type="entry name" value="Tricorn protease domain 2"/>
    <property type="match status" value="1"/>
</dbReference>
<dbReference type="EMBL" id="JACSQK010000009">
    <property type="protein sequence ID" value="MBD7962156.1"/>
    <property type="molecule type" value="Genomic_DNA"/>
</dbReference>
<proteinExistence type="predicted"/>
<evidence type="ECO:0000313" key="2">
    <source>
        <dbReference type="Proteomes" id="UP000634919"/>
    </source>
</evidence>
<keyword evidence="2" id="KW-1185">Reference proteome</keyword>
<organism evidence="1 2">
    <name type="scientific">Comamonas avium</name>
    <dbReference type="NCBI Taxonomy" id="2762231"/>
    <lineage>
        <taxon>Bacteria</taxon>
        <taxon>Pseudomonadati</taxon>
        <taxon>Pseudomonadota</taxon>
        <taxon>Betaproteobacteria</taxon>
        <taxon>Burkholderiales</taxon>
        <taxon>Comamonadaceae</taxon>
        <taxon>Comamonas</taxon>
    </lineage>
</organism>
<gene>
    <name evidence="1" type="ORF">H9646_16925</name>
</gene>
<accession>A0ABR8SF86</accession>
<dbReference type="RefSeq" id="WP_191724561.1">
    <property type="nucleotide sequence ID" value="NZ_JACSQK010000009.1"/>
</dbReference>
<comment type="caution">
    <text evidence="1">The sequence shown here is derived from an EMBL/GenBank/DDBJ whole genome shotgun (WGS) entry which is preliminary data.</text>
</comment>
<evidence type="ECO:0000313" key="1">
    <source>
        <dbReference type="EMBL" id="MBD7962156.1"/>
    </source>
</evidence>
<protein>
    <submittedName>
        <fullName evidence="1">Uncharacterized protein</fullName>
    </submittedName>
</protein>
<name>A0ABR8SF86_9BURK</name>
<reference evidence="1 2" key="1">
    <citation type="submission" date="2020-08" db="EMBL/GenBank/DDBJ databases">
        <title>A Genomic Blueprint of the Chicken Gut Microbiome.</title>
        <authorList>
            <person name="Gilroy R."/>
            <person name="Ravi A."/>
            <person name="Getino M."/>
            <person name="Pursley I."/>
            <person name="Horton D.L."/>
            <person name="Alikhan N.-F."/>
            <person name="Baker D."/>
            <person name="Gharbi K."/>
            <person name="Hall N."/>
            <person name="Watson M."/>
            <person name="Adriaenssens E.M."/>
            <person name="Foster-Nyarko E."/>
            <person name="Jarju S."/>
            <person name="Secka A."/>
            <person name="Antonio M."/>
            <person name="Oren A."/>
            <person name="Chaudhuri R."/>
            <person name="La Ragione R.M."/>
            <person name="Hildebrand F."/>
            <person name="Pallen M.J."/>
        </authorList>
    </citation>
    <scope>NUCLEOTIDE SEQUENCE [LARGE SCALE GENOMIC DNA]</scope>
    <source>
        <strain evidence="1 2">Sa2CVA6</strain>
    </source>
</reference>